<comment type="similarity">
    <text evidence="7">Belongs to the RecR family.</text>
</comment>
<reference evidence="9 10" key="2">
    <citation type="journal article" date="2011" name="Stand. Genomic Sci.">
        <title>Complete genome sequence of Mahella australiensis type strain (50-1 BON).</title>
        <authorList>
            <person name="Sikorski J."/>
            <person name="Teshima H."/>
            <person name="Nolan M."/>
            <person name="Lucas S."/>
            <person name="Hammon N."/>
            <person name="Deshpande S."/>
            <person name="Cheng J.F."/>
            <person name="Pitluck S."/>
            <person name="Liolios K."/>
            <person name="Pagani I."/>
            <person name="Ivanova N."/>
            <person name="Huntemann M."/>
            <person name="Mavromatis K."/>
            <person name="Ovchinikova G."/>
            <person name="Pati A."/>
            <person name="Tapia R."/>
            <person name="Han C."/>
            <person name="Goodwin L."/>
            <person name="Chen A."/>
            <person name="Palaniappan K."/>
            <person name="Land M."/>
            <person name="Hauser L."/>
            <person name="Ngatchou-Djao O.D."/>
            <person name="Rohde M."/>
            <person name="Pukall R."/>
            <person name="Spring S."/>
            <person name="Abt B."/>
            <person name="Goker M."/>
            <person name="Detter J.C."/>
            <person name="Woyke T."/>
            <person name="Bristow J."/>
            <person name="Markowitz V."/>
            <person name="Hugenholtz P."/>
            <person name="Eisen J.A."/>
            <person name="Kyrpides N.C."/>
            <person name="Klenk H.P."/>
            <person name="Lapidus A."/>
        </authorList>
    </citation>
    <scope>NUCLEOTIDE SEQUENCE [LARGE SCALE GENOMIC DNA]</scope>
    <source>
        <strain evidence="10">DSM 15567 / CIP 107919 / 50-1 BON</strain>
    </source>
</reference>
<dbReference type="SMART" id="SM00493">
    <property type="entry name" value="TOPRIM"/>
    <property type="match status" value="1"/>
</dbReference>
<name>F3ZWF1_MAHA5</name>
<dbReference type="CDD" id="cd01025">
    <property type="entry name" value="TOPRIM_recR"/>
    <property type="match status" value="1"/>
</dbReference>
<dbReference type="PROSITE" id="PS50880">
    <property type="entry name" value="TOPRIM"/>
    <property type="match status" value="1"/>
</dbReference>
<dbReference type="PANTHER" id="PTHR30446">
    <property type="entry name" value="RECOMBINATION PROTEIN RECR"/>
    <property type="match status" value="1"/>
</dbReference>
<evidence type="ECO:0000256" key="2">
    <source>
        <dbReference type="ARBA" id="ARBA00022763"/>
    </source>
</evidence>
<dbReference type="InterPro" id="IPR023627">
    <property type="entry name" value="Rcmb_RecR"/>
</dbReference>
<dbReference type="STRING" id="697281.Mahau_0163"/>
<evidence type="ECO:0000256" key="7">
    <source>
        <dbReference type="HAMAP-Rule" id="MF_00017"/>
    </source>
</evidence>
<keyword evidence="6 7" id="KW-0234">DNA repair</keyword>
<sequence length="199" mass="21855">MNYYAEPISRLINELSKLPGIGPKTAQRLAFYMLHMPKDAVHTLAQSINDARDKIIYCSICGNLTDVDPCAICSSSTRDNSTICVVESPTDVVAMEKTRGYNGLYHVLHGAISPIDGVGPDDIRIKELLTRLRDSQVKEVILATNPSVEGEATALYISRMLKPMGFKVTRIANGIPVGGDLEYADEVTITRALEGRREM</sequence>
<dbReference type="Pfam" id="PF13662">
    <property type="entry name" value="Toprim_4"/>
    <property type="match status" value="1"/>
</dbReference>
<keyword evidence="2 7" id="KW-0227">DNA damage</keyword>
<dbReference type="InterPro" id="IPR000093">
    <property type="entry name" value="DNA_Rcmb_RecR"/>
</dbReference>
<dbReference type="OrthoDB" id="9802672at2"/>
<keyword evidence="4 7" id="KW-0862">Zinc</keyword>
<dbReference type="GO" id="GO:0006281">
    <property type="term" value="P:DNA repair"/>
    <property type="evidence" value="ECO:0007669"/>
    <property type="project" value="UniProtKB-UniRule"/>
</dbReference>
<keyword evidence="3 7" id="KW-0863">Zinc-finger</keyword>
<dbReference type="HOGENOM" id="CLU_060739_1_0_9"/>
<evidence type="ECO:0000256" key="5">
    <source>
        <dbReference type="ARBA" id="ARBA00023172"/>
    </source>
</evidence>
<proteinExistence type="inferred from homology"/>
<dbReference type="eggNOG" id="COG0353">
    <property type="taxonomic scope" value="Bacteria"/>
</dbReference>
<dbReference type="Gene3D" id="6.10.250.240">
    <property type="match status" value="1"/>
</dbReference>
<dbReference type="InterPro" id="IPR003583">
    <property type="entry name" value="Hlx-hairpin-Hlx_DNA-bd_motif"/>
</dbReference>
<evidence type="ECO:0000256" key="6">
    <source>
        <dbReference type="ARBA" id="ARBA00023204"/>
    </source>
</evidence>
<dbReference type="AlphaFoldDB" id="F3ZWF1"/>
<evidence type="ECO:0000256" key="4">
    <source>
        <dbReference type="ARBA" id="ARBA00022833"/>
    </source>
</evidence>
<dbReference type="SMART" id="SM00278">
    <property type="entry name" value="HhH1"/>
    <property type="match status" value="1"/>
</dbReference>
<dbReference type="Gene3D" id="1.10.8.420">
    <property type="entry name" value="RecR Domain 1"/>
    <property type="match status" value="1"/>
</dbReference>
<evidence type="ECO:0000313" key="10">
    <source>
        <dbReference type="Proteomes" id="UP000008457"/>
    </source>
</evidence>
<feature type="domain" description="Toprim" evidence="8">
    <location>
        <begin position="81"/>
        <end position="176"/>
    </location>
</feature>
<feature type="zinc finger region" description="C4-type" evidence="7">
    <location>
        <begin position="58"/>
        <end position="73"/>
    </location>
</feature>
<accession>F3ZWF1</accession>
<evidence type="ECO:0000259" key="8">
    <source>
        <dbReference type="PROSITE" id="PS50880"/>
    </source>
</evidence>
<dbReference type="NCBIfam" id="TIGR00615">
    <property type="entry name" value="recR"/>
    <property type="match status" value="1"/>
</dbReference>
<dbReference type="PANTHER" id="PTHR30446:SF0">
    <property type="entry name" value="RECOMBINATION PROTEIN RECR"/>
    <property type="match status" value="1"/>
</dbReference>
<gene>
    <name evidence="7" type="primary">recR</name>
    <name evidence="9" type="ordered locus">Mahau_0163</name>
</gene>
<dbReference type="SUPFAM" id="SSF111304">
    <property type="entry name" value="Recombination protein RecR"/>
    <property type="match status" value="1"/>
</dbReference>
<dbReference type="InterPro" id="IPR015967">
    <property type="entry name" value="Rcmb_RecR_Znf"/>
</dbReference>
<dbReference type="PROSITE" id="PS01300">
    <property type="entry name" value="RECR"/>
    <property type="match status" value="1"/>
</dbReference>
<comment type="function">
    <text evidence="7">May play a role in DNA repair. It seems to be involved in an RecBC-independent recombinational process of DNA repair. It may act with RecF and RecO.</text>
</comment>
<keyword evidence="5 7" id="KW-0233">DNA recombination</keyword>
<dbReference type="EMBL" id="CP002360">
    <property type="protein sequence ID" value="AEE95386.1"/>
    <property type="molecule type" value="Genomic_DNA"/>
</dbReference>
<dbReference type="Pfam" id="PF21175">
    <property type="entry name" value="RecR_C"/>
    <property type="match status" value="1"/>
</dbReference>
<dbReference type="InterPro" id="IPR034137">
    <property type="entry name" value="TOPRIM_RecR"/>
</dbReference>
<dbReference type="KEGG" id="mas:Mahau_0163"/>
<evidence type="ECO:0000256" key="1">
    <source>
        <dbReference type="ARBA" id="ARBA00022723"/>
    </source>
</evidence>
<dbReference type="GO" id="GO:0003677">
    <property type="term" value="F:DNA binding"/>
    <property type="evidence" value="ECO:0007669"/>
    <property type="project" value="UniProtKB-UniRule"/>
</dbReference>
<organism evidence="9 10">
    <name type="scientific">Mahella australiensis (strain DSM 15567 / CIP 107919 / 50-1 BON)</name>
    <dbReference type="NCBI Taxonomy" id="697281"/>
    <lineage>
        <taxon>Bacteria</taxon>
        <taxon>Bacillati</taxon>
        <taxon>Bacillota</taxon>
        <taxon>Clostridia</taxon>
        <taxon>Thermoanaerobacterales</taxon>
        <taxon>Thermoanaerobacterales Family IV. Incertae Sedis</taxon>
        <taxon>Mahella</taxon>
    </lineage>
</organism>
<dbReference type="GO" id="GO:0008270">
    <property type="term" value="F:zinc ion binding"/>
    <property type="evidence" value="ECO:0007669"/>
    <property type="project" value="UniProtKB-KW"/>
</dbReference>
<dbReference type="RefSeq" id="WP_013779820.1">
    <property type="nucleotide sequence ID" value="NC_015520.1"/>
</dbReference>
<dbReference type="Pfam" id="PF02132">
    <property type="entry name" value="RecR_ZnF"/>
    <property type="match status" value="1"/>
</dbReference>
<dbReference type="InterPro" id="IPR006171">
    <property type="entry name" value="TOPRIM_dom"/>
</dbReference>
<evidence type="ECO:0000256" key="3">
    <source>
        <dbReference type="ARBA" id="ARBA00022771"/>
    </source>
</evidence>
<dbReference type="GO" id="GO:0006310">
    <property type="term" value="P:DNA recombination"/>
    <property type="evidence" value="ECO:0007669"/>
    <property type="project" value="UniProtKB-UniRule"/>
</dbReference>
<dbReference type="Gene3D" id="3.30.60.80">
    <property type="match status" value="1"/>
</dbReference>
<evidence type="ECO:0000313" key="9">
    <source>
        <dbReference type="EMBL" id="AEE95386.1"/>
    </source>
</evidence>
<dbReference type="Gene3D" id="3.40.1360.10">
    <property type="match status" value="1"/>
</dbReference>
<dbReference type="Proteomes" id="UP000008457">
    <property type="component" value="Chromosome"/>
</dbReference>
<keyword evidence="10" id="KW-1185">Reference proteome</keyword>
<reference evidence="10" key="1">
    <citation type="submission" date="2010-11" db="EMBL/GenBank/DDBJ databases">
        <title>The complete genome of Mahella australiensis DSM 15567.</title>
        <authorList>
            <consortium name="US DOE Joint Genome Institute (JGI-PGF)"/>
            <person name="Lucas S."/>
            <person name="Copeland A."/>
            <person name="Lapidus A."/>
            <person name="Bruce D."/>
            <person name="Goodwin L."/>
            <person name="Pitluck S."/>
            <person name="Kyrpides N."/>
            <person name="Mavromatis K."/>
            <person name="Pagani I."/>
            <person name="Ivanova N."/>
            <person name="Teshima H."/>
            <person name="Brettin T."/>
            <person name="Detter J.C."/>
            <person name="Han C."/>
            <person name="Tapia R."/>
            <person name="Land M."/>
            <person name="Hauser L."/>
            <person name="Markowitz V."/>
            <person name="Cheng J.-F."/>
            <person name="Hugenholtz P."/>
            <person name="Woyke T."/>
            <person name="Wu D."/>
            <person name="Spring S."/>
            <person name="Pukall R."/>
            <person name="Steenblock K."/>
            <person name="Schneider S."/>
            <person name="Klenk H.-P."/>
            <person name="Eisen J.A."/>
        </authorList>
    </citation>
    <scope>NUCLEOTIDE SEQUENCE [LARGE SCALE GENOMIC DNA]</scope>
    <source>
        <strain evidence="10">DSM 15567 / CIP 107919 / 50-1 BON</strain>
    </source>
</reference>
<protein>
    <recommendedName>
        <fullName evidence="7">Recombination protein RecR</fullName>
    </recommendedName>
</protein>
<dbReference type="HAMAP" id="MF_00017">
    <property type="entry name" value="RecR"/>
    <property type="match status" value="1"/>
</dbReference>
<keyword evidence="1 7" id="KW-0479">Metal-binding</keyword>
<dbReference type="Pfam" id="PF21176">
    <property type="entry name" value="RecR_HhH"/>
    <property type="match status" value="1"/>
</dbReference>